<name>A0AAD9UWR9_ACRCE</name>
<evidence type="ECO:0000256" key="1">
    <source>
        <dbReference type="SAM" id="MobiDB-lite"/>
    </source>
</evidence>
<accession>A0AAD9UWR9</accession>
<organism evidence="2 3">
    <name type="scientific">Acropora cervicornis</name>
    <name type="common">Staghorn coral</name>
    <dbReference type="NCBI Taxonomy" id="6130"/>
    <lineage>
        <taxon>Eukaryota</taxon>
        <taxon>Metazoa</taxon>
        <taxon>Cnidaria</taxon>
        <taxon>Anthozoa</taxon>
        <taxon>Hexacorallia</taxon>
        <taxon>Scleractinia</taxon>
        <taxon>Astrocoeniina</taxon>
        <taxon>Acroporidae</taxon>
        <taxon>Acropora</taxon>
    </lineage>
</organism>
<evidence type="ECO:0000313" key="3">
    <source>
        <dbReference type="Proteomes" id="UP001249851"/>
    </source>
</evidence>
<protein>
    <submittedName>
        <fullName evidence="2">Uncharacterized protein</fullName>
    </submittedName>
</protein>
<dbReference type="AlphaFoldDB" id="A0AAD9UWR9"/>
<feature type="region of interest" description="Disordered" evidence="1">
    <location>
        <begin position="1"/>
        <end position="23"/>
    </location>
</feature>
<dbReference type="EMBL" id="JARQWQ010000087">
    <property type="protein sequence ID" value="KAK2552425.1"/>
    <property type="molecule type" value="Genomic_DNA"/>
</dbReference>
<gene>
    <name evidence="2" type="ORF">P5673_026510</name>
</gene>
<dbReference type="Proteomes" id="UP001249851">
    <property type="component" value="Unassembled WGS sequence"/>
</dbReference>
<sequence length="47" mass="5599">MKEEDQSAKGKTEKEKANAKDRRLKALEKLLITMKRHSDENEWEKVQ</sequence>
<proteinExistence type="predicted"/>
<evidence type="ECO:0000313" key="2">
    <source>
        <dbReference type="EMBL" id="KAK2552425.1"/>
    </source>
</evidence>
<comment type="caution">
    <text evidence="2">The sequence shown here is derived from an EMBL/GenBank/DDBJ whole genome shotgun (WGS) entry which is preliminary data.</text>
</comment>
<reference evidence="2" key="2">
    <citation type="journal article" date="2023" name="Science">
        <title>Genomic signatures of disease resistance in endangered staghorn corals.</title>
        <authorList>
            <person name="Vollmer S.V."/>
            <person name="Selwyn J.D."/>
            <person name="Despard B.A."/>
            <person name="Roesel C.L."/>
        </authorList>
    </citation>
    <scope>NUCLEOTIDE SEQUENCE</scope>
    <source>
        <strain evidence="2">K2</strain>
    </source>
</reference>
<keyword evidence="3" id="KW-1185">Reference proteome</keyword>
<reference evidence="2" key="1">
    <citation type="journal article" date="2023" name="G3 (Bethesda)">
        <title>Whole genome assembly and annotation of the endangered Caribbean coral Acropora cervicornis.</title>
        <authorList>
            <person name="Selwyn J.D."/>
            <person name="Vollmer S.V."/>
        </authorList>
    </citation>
    <scope>NUCLEOTIDE SEQUENCE</scope>
    <source>
        <strain evidence="2">K2</strain>
    </source>
</reference>